<dbReference type="PROSITE" id="PS51846">
    <property type="entry name" value="CNNM"/>
    <property type="match status" value="1"/>
</dbReference>
<keyword evidence="6 8" id="KW-0129">CBS domain</keyword>
<evidence type="ECO:0000259" key="11">
    <source>
        <dbReference type="PROSITE" id="PS51371"/>
    </source>
</evidence>
<dbReference type="GO" id="GO:0050660">
    <property type="term" value="F:flavin adenine dinucleotide binding"/>
    <property type="evidence" value="ECO:0007669"/>
    <property type="project" value="InterPro"/>
</dbReference>
<feature type="transmembrane region" description="Helical" evidence="10">
    <location>
        <begin position="98"/>
        <end position="120"/>
    </location>
</feature>
<dbReference type="InterPro" id="IPR002550">
    <property type="entry name" value="CNNM"/>
</dbReference>
<evidence type="ECO:0000256" key="6">
    <source>
        <dbReference type="ARBA" id="ARBA00023122"/>
    </source>
</evidence>
<dbReference type="InterPro" id="IPR051676">
    <property type="entry name" value="UPF0053_domain"/>
</dbReference>
<dbReference type="InterPro" id="IPR016169">
    <property type="entry name" value="FAD-bd_PCMH_sub2"/>
</dbReference>
<gene>
    <name evidence="13" type="ORF">UT63_C0012G0019</name>
</gene>
<dbReference type="AlphaFoldDB" id="A0A0G0SGA3"/>
<evidence type="ECO:0000259" key="12">
    <source>
        <dbReference type="PROSITE" id="PS51846"/>
    </source>
</evidence>
<dbReference type="Pfam" id="PF01595">
    <property type="entry name" value="CNNM"/>
    <property type="match status" value="1"/>
</dbReference>
<keyword evidence="3 9" id="KW-0812">Transmembrane</keyword>
<evidence type="ECO:0000256" key="10">
    <source>
        <dbReference type="SAM" id="Phobius"/>
    </source>
</evidence>
<dbReference type="Gene3D" id="3.30.465.10">
    <property type="match status" value="1"/>
</dbReference>
<organism evidence="13 14">
    <name type="scientific">Candidatus Gottesmanbacteria bacterium GW2011_GWC2_39_8</name>
    <dbReference type="NCBI Taxonomy" id="1618450"/>
    <lineage>
        <taxon>Bacteria</taxon>
        <taxon>Candidatus Gottesmaniibacteriota</taxon>
    </lineage>
</organism>
<dbReference type="InterPro" id="IPR036318">
    <property type="entry name" value="FAD-bd_PCMH-like_sf"/>
</dbReference>
<sequence>MELIIIIFLIIISGIFAMTEIAIISSRKSKLKQMAEKGNIDARKALELANNPNSFLSTVQIGITFVGIFAGAFGGETLVRSLSYSLSRMPFIGNNSEIIALLIVVSIITYLSLVIGELVPKRLGLGSPEKIASFMAKYMQILSSISSPLINLLSVSTEWILRIFKIKPYVESQITEDEIKILIKEGARIGVFNLTEKDIVERTFRLSDKKANMLMTSRKEIKWLDITKSSKLLRETISKNSFSYFPVCRDYLDRVIGVVRTKEILTNYLTDEKLNLQKFMHKPLFVPESMYALKVLELFKKSGVHIAMVVDEYGNIEGLLSITDLLEAIVGDISTIDELQEAEISPRDDGTWFVDGLVLIDEFKEYFHIRKFPEERSGIFQTIGGFVMHKIGHVPKAGNAFELDGFRYEVVDMDGNRIDKILVKTNIKNKGAK</sequence>
<dbReference type="SUPFAM" id="SSF54631">
    <property type="entry name" value="CBS-domain pair"/>
    <property type="match status" value="1"/>
</dbReference>
<feature type="domain" description="CNNM transmembrane" evidence="12">
    <location>
        <begin position="1"/>
        <end position="196"/>
    </location>
</feature>
<feature type="transmembrane region" description="Helical" evidence="10">
    <location>
        <begin position="141"/>
        <end position="161"/>
    </location>
</feature>
<evidence type="ECO:0000313" key="13">
    <source>
        <dbReference type="EMBL" id="KKR33740.1"/>
    </source>
</evidence>
<dbReference type="SMART" id="SM01091">
    <property type="entry name" value="CorC_HlyC"/>
    <property type="match status" value="1"/>
</dbReference>
<dbReference type="PATRIC" id="fig|1618450.3.peg.373"/>
<dbReference type="CDD" id="cd04590">
    <property type="entry name" value="CBS_pair_CorC_HlyC_assoc"/>
    <property type="match status" value="1"/>
</dbReference>
<dbReference type="InterPro" id="IPR046342">
    <property type="entry name" value="CBS_dom_sf"/>
</dbReference>
<evidence type="ECO:0000313" key="14">
    <source>
        <dbReference type="Proteomes" id="UP000034539"/>
    </source>
</evidence>
<dbReference type="InterPro" id="IPR005170">
    <property type="entry name" value="Transptr-assoc_dom"/>
</dbReference>
<evidence type="ECO:0000256" key="1">
    <source>
        <dbReference type="ARBA" id="ARBA00004651"/>
    </source>
</evidence>
<dbReference type="Proteomes" id="UP000034539">
    <property type="component" value="Unassembled WGS sequence"/>
</dbReference>
<dbReference type="GO" id="GO:0005886">
    <property type="term" value="C:plasma membrane"/>
    <property type="evidence" value="ECO:0007669"/>
    <property type="project" value="UniProtKB-SubCell"/>
</dbReference>
<evidence type="ECO:0000256" key="2">
    <source>
        <dbReference type="ARBA" id="ARBA00022475"/>
    </source>
</evidence>
<evidence type="ECO:0008006" key="15">
    <source>
        <dbReference type="Google" id="ProtNLM"/>
    </source>
</evidence>
<evidence type="ECO:0000256" key="9">
    <source>
        <dbReference type="PROSITE-ProRule" id="PRU01193"/>
    </source>
</evidence>
<feature type="domain" description="CBS" evidence="11">
    <location>
        <begin position="279"/>
        <end position="338"/>
    </location>
</feature>
<name>A0A0G0SGA3_9BACT</name>
<keyword evidence="2" id="KW-1003">Cell membrane</keyword>
<comment type="subcellular location">
    <subcellularLocation>
        <location evidence="1">Cell membrane</location>
        <topology evidence="1">Multi-pass membrane protein</topology>
    </subcellularLocation>
</comment>
<evidence type="ECO:0000256" key="5">
    <source>
        <dbReference type="ARBA" id="ARBA00022989"/>
    </source>
</evidence>
<keyword evidence="7 9" id="KW-0472">Membrane</keyword>
<dbReference type="InterPro" id="IPR044751">
    <property type="entry name" value="Ion_transp-like_CBS"/>
</dbReference>
<evidence type="ECO:0000256" key="8">
    <source>
        <dbReference type="PROSITE-ProRule" id="PRU00703"/>
    </source>
</evidence>
<protein>
    <recommendedName>
        <fullName evidence="15">Hemolysin</fullName>
    </recommendedName>
</protein>
<dbReference type="PANTHER" id="PTHR43099:SF2">
    <property type="entry name" value="UPF0053 PROTEIN YRKA"/>
    <property type="match status" value="1"/>
</dbReference>
<feature type="transmembrane region" description="Helical" evidence="10">
    <location>
        <begin position="6"/>
        <end position="24"/>
    </location>
</feature>
<dbReference type="Pfam" id="PF00571">
    <property type="entry name" value="CBS"/>
    <property type="match status" value="1"/>
</dbReference>
<dbReference type="InterPro" id="IPR000644">
    <property type="entry name" value="CBS_dom"/>
</dbReference>
<evidence type="ECO:0000256" key="3">
    <source>
        <dbReference type="ARBA" id="ARBA00022692"/>
    </source>
</evidence>
<feature type="transmembrane region" description="Helical" evidence="10">
    <location>
        <begin position="54"/>
        <end position="78"/>
    </location>
</feature>
<proteinExistence type="predicted"/>
<dbReference type="EMBL" id="LBXN01000012">
    <property type="protein sequence ID" value="KKR33740.1"/>
    <property type="molecule type" value="Genomic_DNA"/>
</dbReference>
<accession>A0A0G0SGA3</accession>
<keyword evidence="4" id="KW-0677">Repeat</keyword>
<dbReference type="PROSITE" id="PS51371">
    <property type="entry name" value="CBS"/>
    <property type="match status" value="1"/>
</dbReference>
<dbReference type="Pfam" id="PF03471">
    <property type="entry name" value="CorC_HlyC"/>
    <property type="match status" value="1"/>
</dbReference>
<keyword evidence="5 9" id="KW-1133">Transmembrane helix</keyword>
<dbReference type="Gene3D" id="3.10.580.10">
    <property type="entry name" value="CBS-domain"/>
    <property type="match status" value="1"/>
</dbReference>
<evidence type="ECO:0000256" key="7">
    <source>
        <dbReference type="ARBA" id="ARBA00023136"/>
    </source>
</evidence>
<dbReference type="SUPFAM" id="SSF56176">
    <property type="entry name" value="FAD-binding/transporter-associated domain-like"/>
    <property type="match status" value="1"/>
</dbReference>
<evidence type="ECO:0000256" key="4">
    <source>
        <dbReference type="ARBA" id="ARBA00022737"/>
    </source>
</evidence>
<dbReference type="PANTHER" id="PTHR43099">
    <property type="entry name" value="UPF0053 PROTEIN YRKA"/>
    <property type="match status" value="1"/>
</dbReference>
<reference evidence="13 14" key="1">
    <citation type="journal article" date="2015" name="Nature">
        <title>rRNA introns, odd ribosomes, and small enigmatic genomes across a large radiation of phyla.</title>
        <authorList>
            <person name="Brown C.T."/>
            <person name="Hug L.A."/>
            <person name="Thomas B.C."/>
            <person name="Sharon I."/>
            <person name="Castelle C.J."/>
            <person name="Singh A."/>
            <person name="Wilkins M.J."/>
            <person name="Williams K.H."/>
            <person name="Banfield J.F."/>
        </authorList>
    </citation>
    <scope>NUCLEOTIDE SEQUENCE [LARGE SCALE GENOMIC DNA]</scope>
</reference>
<comment type="caution">
    <text evidence="13">The sequence shown here is derived from an EMBL/GenBank/DDBJ whole genome shotgun (WGS) entry which is preliminary data.</text>
</comment>